<comment type="function">
    <text evidence="1 9">Catalyzes the acetylation of L-2,4-diaminobutyrate (DABA) to gamma-N-acetyl-alpha,gamma-diaminobutyric acid (ADABA) with acetyl coenzyme A.</text>
</comment>
<keyword evidence="6 9" id="KW-0808">Transferase</keyword>
<evidence type="ECO:0000259" key="11">
    <source>
        <dbReference type="PROSITE" id="PS51186"/>
    </source>
</evidence>
<evidence type="ECO:0000256" key="7">
    <source>
        <dbReference type="ARBA" id="ARBA00023315"/>
    </source>
</evidence>
<reference evidence="12 13" key="1">
    <citation type="submission" date="2020-07" db="EMBL/GenBank/DDBJ databases">
        <title>Sequencing the genomes of 1000 actinobacteria strains.</title>
        <authorList>
            <person name="Klenk H.-P."/>
        </authorList>
    </citation>
    <scope>NUCLEOTIDE SEQUENCE [LARGE SCALE GENOMIC DNA]</scope>
    <source>
        <strain evidence="12 13">DSM 22185</strain>
    </source>
</reference>
<feature type="domain" description="N-acetyltransferase" evidence="11">
    <location>
        <begin position="7"/>
        <end position="150"/>
    </location>
</feature>
<dbReference type="Gene3D" id="3.40.630.30">
    <property type="match status" value="1"/>
</dbReference>
<evidence type="ECO:0000256" key="2">
    <source>
        <dbReference type="ARBA" id="ARBA00004978"/>
    </source>
</evidence>
<dbReference type="GO" id="GO:0019491">
    <property type="term" value="P:ectoine biosynthetic process"/>
    <property type="evidence" value="ECO:0007669"/>
    <property type="project" value="UniProtKB-UniPathway"/>
</dbReference>
<accession>A0A7Y9EVV5</accession>
<dbReference type="UniPathway" id="UPA00067">
    <property type="reaction ID" value="UER00122"/>
</dbReference>
<dbReference type="InterPro" id="IPR012772">
    <property type="entry name" value="Ectoine_EctA"/>
</dbReference>
<organism evidence="12 13">
    <name type="scientific">Microbacterium pseudoresistens</name>
    <dbReference type="NCBI Taxonomy" id="640634"/>
    <lineage>
        <taxon>Bacteria</taxon>
        <taxon>Bacillati</taxon>
        <taxon>Actinomycetota</taxon>
        <taxon>Actinomycetes</taxon>
        <taxon>Micrococcales</taxon>
        <taxon>Microbacteriaceae</taxon>
        <taxon>Microbacterium</taxon>
    </lineage>
</organism>
<protein>
    <recommendedName>
        <fullName evidence="5 9">L-2,4-diaminobutyric acid acetyltransferase</fullName>
        <shortName evidence="9">DABA acetyltransferase</shortName>
        <ecNumber evidence="4 9">2.3.1.178</ecNumber>
    </recommendedName>
</protein>
<keyword evidence="7 9" id="KW-0012">Acyltransferase</keyword>
<comment type="caution">
    <text evidence="12">The sequence shown here is derived from an EMBL/GenBank/DDBJ whole genome shotgun (WGS) entry which is preliminary data.</text>
</comment>
<dbReference type="GO" id="GO:0033816">
    <property type="term" value="F:diaminobutyrate acetyltransferase activity"/>
    <property type="evidence" value="ECO:0007669"/>
    <property type="project" value="UniProtKB-EC"/>
</dbReference>
<dbReference type="InterPro" id="IPR000182">
    <property type="entry name" value="GNAT_dom"/>
</dbReference>
<dbReference type="SUPFAM" id="SSF55729">
    <property type="entry name" value="Acyl-CoA N-acyltransferases (Nat)"/>
    <property type="match status" value="1"/>
</dbReference>
<dbReference type="InterPro" id="IPR016181">
    <property type="entry name" value="Acyl_CoA_acyltransferase"/>
</dbReference>
<dbReference type="EMBL" id="JACCBH010000001">
    <property type="protein sequence ID" value="NYD54035.1"/>
    <property type="molecule type" value="Genomic_DNA"/>
</dbReference>
<dbReference type="EC" id="2.3.1.178" evidence="4 9"/>
<dbReference type="PROSITE" id="PS51186">
    <property type="entry name" value="GNAT"/>
    <property type="match status" value="1"/>
</dbReference>
<evidence type="ECO:0000256" key="3">
    <source>
        <dbReference type="ARBA" id="ARBA00010712"/>
    </source>
</evidence>
<sequence length="172" mass="19242">MGSEPAIRVRAPRLDDGAELWRIARDSRTLDLNTPYAYVLWARDFSATSRIALVDDAPAGFIIGYRRPARQDCLFIWQVAVDERFRGLGLAGRLLQDLVDDASPVPVRAVETTITDDNGASQQLFRGFARRWDDAPLTVEPLFESAHLIPAGETGEHHDPERLYTIGPHPVH</sequence>
<name>A0A7Y9EVV5_9MICO</name>
<evidence type="ECO:0000256" key="5">
    <source>
        <dbReference type="ARBA" id="ARBA00017935"/>
    </source>
</evidence>
<gene>
    <name evidence="9" type="primary">ectA</name>
    <name evidence="12" type="ORF">BKA02_001090</name>
</gene>
<evidence type="ECO:0000256" key="6">
    <source>
        <dbReference type="ARBA" id="ARBA00022679"/>
    </source>
</evidence>
<evidence type="ECO:0000256" key="4">
    <source>
        <dbReference type="ARBA" id="ARBA00012355"/>
    </source>
</evidence>
<comment type="catalytic activity">
    <reaction evidence="8 9">
        <text>L-2,4-diaminobutanoate + acetyl-CoA = (2S)-4-acetamido-2-aminobutanoate + CoA + H(+)</text>
        <dbReference type="Rhea" id="RHEA:16901"/>
        <dbReference type="ChEBI" id="CHEBI:15378"/>
        <dbReference type="ChEBI" id="CHEBI:57287"/>
        <dbReference type="ChEBI" id="CHEBI:57288"/>
        <dbReference type="ChEBI" id="CHEBI:58761"/>
        <dbReference type="ChEBI" id="CHEBI:58929"/>
        <dbReference type="EC" id="2.3.1.178"/>
    </reaction>
</comment>
<dbReference type="CDD" id="cd04301">
    <property type="entry name" value="NAT_SF"/>
    <property type="match status" value="1"/>
</dbReference>
<keyword evidence="13" id="KW-1185">Reference proteome</keyword>
<dbReference type="AlphaFoldDB" id="A0A7Y9EVV5"/>
<comment type="similarity">
    <text evidence="3 9">Belongs to the acetyltransferase family. EctA subfamily.</text>
</comment>
<dbReference type="Proteomes" id="UP000552045">
    <property type="component" value="Unassembled WGS sequence"/>
</dbReference>
<dbReference type="NCBIfam" id="TIGR02406">
    <property type="entry name" value="ectoine_EctA"/>
    <property type="match status" value="1"/>
</dbReference>
<evidence type="ECO:0000313" key="13">
    <source>
        <dbReference type="Proteomes" id="UP000552045"/>
    </source>
</evidence>
<evidence type="ECO:0000256" key="10">
    <source>
        <dbReference type="SAM" id="MobiDB-lite"/>
    </source>
</evidence>
<feature type="region of interest" description="Disordered" evidence="10">
    <location>
        <begin position="151"/>
        <end position="172"/>
    </location>
</feature>
<evidence type="ECO:0000256" key="9">
    <source>
        <dbReference type="RuleBase" id="RU365045"/>
    </source>
</evidence>
<evidence type="ECO:0000256" key="8">
    <source>
        <dbReference type="ARBA" id="ARBA00048924"/>
    </source>
</evidence>
<dbReference type="RefSeq" id="WP_179432035.1">
    <property type="nucleotide sequence ID" value="NZ_BAABLC010000001.1"/>
</dbReference>
<evidence type="ECO:0000256" key="1">
    <source>
        <dbReference type="ARBA" id="ARBA00003741"/>
    </source>
</evidence>
<comment type="pathway">
    <text evidence="2 9">Amine and polyamine biosynthesis; ectoine biosynthesis; L-ectoine from L-aspartate 4-semialdehyde: step 2/3.</text>
</comment>
<dbReference type="Pfam" id="PF00583">
    <property type="entry name" value="Acetyltransf_1"/>
    <property type="match status" value="1"/>
</dbReference>
<evidence type="ECO:0000313" key="12">
    <source>
        <dbReference type="EMBL" id="NYD54035.1"/>
    </source>
</evidence>
<proteinExistence type="inferred from homology"/>